<gene>
    <name evidence="1" type="ORF">ABID46_000123</name>
</gene>
<reference evidence="1 2" key="1">
    <citation type="submission" date="2024-06" db="EMBL/GenBank/DDBJ databases">
        <title>Genomic Encyclopedia of Type Strains, Phase IV (KMG-IV): sequencing the most valuable type-strain genomes for metagenomic binning, comparative biology and taxonomic classification.</title>
        <authorList>
            <person name="Goeker M."/>
        </authorList>
    </citation>
    <scope>NUCLEOTIDE SEQUENCE [LARGE SCALE GENOMIC DNA]</scope>
    <source>
        <strain evidence="1 2">DSM 29388</strain>
    </source>
</reference>
<keyword evidence="2" id="KW-1185">Reference proteome</keyword>
<protein>
    <recommendedName>
        <fullName evidence="3">WG containing repeat-containing protein</fullName>
    </recommendedName>
</protein>
<dbReference type="RefSeq" id="WP_354505652.1">
    <property type="nucleotide sequence ID" value="NZ_JBEPMO010000001.1"/>
</dbReference>
<accession>A0ABV2LPR6</accession>
<name>A0ABV2LPR6_9FLAO</name>
<evidence type="ECO:0000313" key="2">
    <source>
        <dbReference type="Proteomes" id="UP001549146"/>
    </source>
</evidence>
<sequence>MRNLIRSIIVVLLFLGTNLCLGQLVIGKEMATNESVLLEFGQDNKGLILPSVIDAPNSVGGTMIFSIEQKSVLVKEEKNNGVATNWTNLSINEQEGKVHDFSNLGEDIIVDSTGVILGSDTSSKPGILVLESTEKVLVLPKVNQAHNDIVSPIAGTILYDTSSAMLAVFDGNNWSYWN</sequence>
<dbReference type="EMBL" id="JBEPMO010000001">
    <property type="protein sequence ID" value="MET3730571.1"/>
    <property type="molecule type" value="Genomic_DNA"/>
</dbReference>
<comment type="caution">
    <text evidence="1">The sequence shown here is derived from an EMBL/GenBank/DDBJ whole genome shotgun (WGS) entry which is preliminary data.</text>
</comment>
<dbReference type="Proteomes" id="UP001549146">
    <property type="component" value="Unassembled WGS sequence"/>
</dbReference>
<evidence type="ECO:0008006" key="3">
    <source>
        <dbReference type="Google" id="ProtNLM"/>
    </source>
</evidence>
<organism evidence="1 2">
    <name type="scientific">Moheibacter stercoris</name>
    <dbReference type="NCBI Taxonomy" id="1628251"/>
    <lineage>
        <taxon>Bacteria</taxon>
        <taxon>Pseudomonadati</taxon>
        <taxon>Bacteroidota</taxon>
        <taxon>Flavobacteriia</taxon>
        <taxon>Flavobacteriales</taxon>
        <taxon>Weeksellaceae</taxon>
        <taxon>Moheibacter</taxon>
    </lineage>
</organism>
<proteinExistence type="predicted"/>
<evidence type="ECO:0000313" key="1">
    <source>
        <dbReference type="EMBL" id="MET3730571.1"/>
    </source>
</evidence>